<organism evidence="3 4">
    <name type="scientific">Plasmodium malariae</name>
    <dbReference type="NCBI Taxonomy" id="5858"/>
    <lineage>
        <taxon>Eukaryota</taxon>
        <taxon>Sar</taxon>
        <taxon>Alveolata</taxon>
        <taxon>Apicomplexa</taxon>
        <taxon>Aconoidasida</taxon>
        <taxon>Haemosporida</taxon>
        <taxon>Plasmodiidae</taxon>
        <taxon>Plasmodium</taxon>
        <taxon>Plasmodium (Plasmodium)</taxon>
    </lineage>
</organism>
<feature type="compositionally biased region" description="Polar residues" evidence="1">
    <location>
        <begin position="74"/>
        <end position="85"/>
    </location>
</feature>
<dbReference type="GO" id="GO:0006508">
    <property type="term" value="P:proteolysis"/>
    <property type="evidence" value="ECO:0007669"/>
    <property type="project" value="InterPro"/>
</dbReference>
<reference evidence="4" key="1">
    <citation type="submission" date="2016-05" db="EMBL/GenBank/DDBJ databases">
        <authorList>
            <person name="Naeem Raeece"/>
        </authorList>
    </citation>
    <scope>NUCLEOTIDE SEQUENCE [LARGE SCALE GENOMIC DNA]</scope>
</reference>
<evidence type="ECO:0000256" key="1">
    <source>
        <dbReference type="SAM" id="MobiDB-lite"/>
    </source>
</evidence>
<dbReference type="GO" id="GO:0008234">
    <property type="term" value="F:cysteine-type peptidase activity"/>
    <property type="evidence" value="ECO:0007669"/>
    <property type="project" value="InterPro"/>
</dbReference>
<feature type="compositionally biased region" description="Polar residues" evidence="1">
    <location>
        <begin position="8"/>
        <end position="25"/>
    </location>
</feature>
<name>A0A1A8WT59_PLAMA</name>
<dbReference type="InterPro" id="IPR000668">
    <property type="entry name" value="Peptidase_C1A_C"/>
</dbReference>
<feature type="region of interest" description="Disordered" evidence="1">
    <location>
        <begin position="1"/>
        <end position="124"/>
    </location>
</feature>
<dbReference type="InterPro" id="IPR038765">
    <property type="entry name" value="Papain-like_cys_pep_sf"/>
</dbReference>
<feature type="compositionally biased region" description="Polar residues" evidence="1">
    <location>
        <begin position="115"/>
        <end position="124"/>
    </location>
</feature>
<proteinExistence type="predicted"/>
<dbReference type="AlphaFoldDB" id="A0A1A8WT59"/>
<feature type="non-terminal residue" evidence="3">
    <location>
        <position position="733"/>
    </location>
</feature>
<feature type="compositionally biased region" description="Gly residues" evidence="1">
    <location>
        <begin position="56"/>
        <end position="65"/>
    </location>
</feature>
<dbReference type="Gene3D" id="3.90.70.10">
    <property type="entry name" value="Cysteine proteinases"/>
    <property type="match status" value="1"/>
</dbReference>
<dbReference type="SMART" id="SM00645">
    <property type="entry name" value="Pept_C1"/>
    <property type="match status" value="1"/>
</dbReference>
<dbReference type="Proteomes" id="UP000078597">
    <property type="component" value="Unassembled WGS sequence"/>
</dbReference>
<sequence>MPCHGGTTMEQPPNVTSPSNSIAQDVSQNNGSSSVQGSSTNTNPNGAGDPSVVPGAGVGGSGPTGANGVVGENHNGSSDGTSGSPPNGAEPSEVSGNGQGKSDRSIAGEQRNNDSSEPVTTSNNSDIQINSALLKDHKGVKITGLCNVDFLVFLVPYIYIHVKTDVDLILLRTKSNNQTINVDFSTEEQSKNKCHDKYTFKLIVNIHDNILTLKWKVYDKVNNPPNTDNKVDIRKFMIRNIDQPITSIQIFNVLEKKDVHILESKNYPLGNVMPDRCDIMATNCFFSGISDIEKCYKCTLLTKNLSPSDECSKYASKETDTQNEQNVLTTGNDEESVQYKLMESINNILDLIYKIDVNNNKELVKMEEMDNTLKGELMKYCKLLKQEDVSGTLENHELANHVETYSNLTKLLEKHNEEKKSSLLYKLKNPAICMKYAENWITNKTGLVLPNLSYKNNENKIQLQTTKVSETSSVNQNNIKDTFNDGIDGIIDLEAVEQDNKQSFYFTDNMFCNDEYCDRWKDKNTCISKIEAQDQGSCATSWIFASKLHLETIRCMKGYEHASSSALYVANCAHKEAKDKCHVGSNPLEFLKIIDENKFLPLEVNLPYSYAKVGNTCPNPQNHWTNLWANVELLDSKDEPNSLGAKGYTAYESDKFRGNMDTFIKKIKHEVMHKGSVIAYVKVENVMGYDLNGKKVLSLCGGKHPDAKDKCHVGSNPLEFLKIIDENKFLPLE</sequence>
<dbReference type="VEuPathDB" id="PlasmoDB:PmUG01_04024300"/>
<dbReference type="EMBL" id="FLQW01003679">
    <property type="protein sequence ID" value="SBS96081.1"/>
    <property type="molecule type" value="Genomic_DNA"/>
</dbReference>
<feature type="compositionally biased region" description="Basic and acidic residues" evidence="1">
    <location>
        <begin position="101"/>
        <end position="114"/>
    </location>
</feature>
<accession>A0A1A8WT59</accession>
<dbReference type="Pfam" id="PF00112">
    <property type="entry name" value="Peptidase_C1"/>
    <property type="match status" value="1"/>
</dbReference>
<feature type="compositionally biased region" description="Low complexity" evidence="1">
    <location>
        <begin position="26"/>
        <end position="55"/>
    </location>
</feature>
<evidence type="ECO:0000313" key="4">
    <source>
        <dbReference type="Proteomes" id="UP000078597"/>
    </source>
</evidence>
<feature type="domain" description="Peptidase C1A papain C-terminal" evidence="2">
    <location>
        <begin position="514"/>
        <end position="721"/>
    </location>
</feature>
<gene>
    <name evidence="3" type="ORF">PMALA_051060</name>
</gene>
<protein>
    <submittedName>
        <fullName evidence="3">Serine-repeat antigen</fullName>
    </submittedName>
</protein>
<evidence type="ECO:0000259" key="2">
    <source>
        <dbReference type="SMART" id="SM00645"/>
    </source>
</evidence>
<dbReference type="SUPFAM" id="SSF54001">
    <property type="entry name" value="Cysteine proteinases"/>
    <property type="match status" value="1"/>
</dbReference>
<evidence type="ECO:0000313" key="3">
    <source>
        <dbReference type="EMBL" id="SBS96081.1"/>
    </source>
</evidence>